<reference evidence="1 2" key="1">
    <citation type="submission" date="2022-12" db="EMBL/GenBank/DDBJ databases">
        <title>Sphingomonas abieness sp. nov., an endophytic bacterium isolated from Abies koreana.</title>
        <authorList>
            <person name="Jiang L."/>
            <person name="Lee J."/>
        </authorList>
    </citation>
    <scope>NUCLEOTIDE SEQUENCE [LARGE SCALE GENOMIC DNA]</scope>
    <source>
        <strain evidence="2">PAMB 00755</strain>
    </source>
</reference>
<organism evidence="1 2">
    <name type="scientific">Sphingomonas abietis</name>
    <dbReference type="NCBI Taxonomy" id="3012344"/>
    <lineage>
        <taxon>Bacteria</taxon>
        <taxon>Pseudomonadati</taxon>
        <taxon>Pseudomonadota</taxon>
        <taxon>Alphaproteobacteria</taxon>
        <taxon>Sphingomonadales</taxon>
        <taxon>Sphingomonadaceae</taxon>
        <taxon>Sphingomonas</taxon>
    </lineage>
</organism>
<keyword evidence="2" id="KW-1185">Reference proteome</keyword>
<protein>
    <submittedName>
        <fullName evidence="1">Uncharacterized protein</fullName>
    </submittedName>
</protein>
<sequence>MARAAIDRAGVTLRDGARFLGAGLGGRWAGLIDGPSRGKVLGNGLRELDRFLSVLLGEIAALYCDGEEQDRFDRLRNTARKFESLCALLGRPPHELARLRAIGRCRDCLFHTGGIVRRADDRGGASMTIGWPGQGGHHVVALGAILPVTAEDLTSICRFYEATADAMMGLIDARFAA</sequence>
<proteinExistence type="predicted"/>
<gene>
    <name evidence="1" type="ORF">PBT88_02905</name>
</gene>
<evidence type="ECO:0000313" key="1">
    <source>
        <dbReference type="EMBL" id="WBO23106.1"/>
    </source>
</evidence>
<dbReference type="RefSeq" id="WP_270077743.1">
    <property type="nucleotide sequence ID" value="NZ_CP115174.1"/>
</dbReference>
<accession>A0ABY7NUG6</accession>
<dbReference type="Proteomes" id="UP001210865">
    <property type="component" value="Chromosome"/>
</dbReference>
<dbReference type="EMBL" id="CP115174">
    <property type="protein sequence ID" value="WBO23106.1"/>
    <property type="molecule type" value="Genomic_DNA"/>
</dbReference>
<evidence type="ECO:0000313" key="2">
    <source>
        <dbReference type="Proteomes" id="UP001210865"/>
    </source>
</evidence>
<name>A0ABY7NUG6_9SPHN</name>